<evidence type="ECO:0000313" key="1">
    <source>
        <dbReference type="EMBL" id="TLM77736.1"/>
    </source>
</evidence>
<dbReference type="RefSeq" id="WP_138235414.1">
    <property type="nucleotide sequence ID" value="NZ_CP185860.1"/>
</dbReference>
<dbReference type="Proteomes" id="UP000306791">
    <property type="component" value="Unassembled WGS sequence"/>
</dbReference>
<dbReference type="PANTHER" id="PTHR33973">
    <property type="entry name" value="OS07G0153300 PROTEIN"/>
    <property type="match status" value="1"/>
</dbReference>
<dbReference type="InterPro" id="IPR010775">
    <property type="entry name" value="DUF1365"/>
</dbReference>
<dbReference type="PANTHER" id="PTHR33973:SF4">
    <property type="entry name" value="OS07G0153300 PROTEIN"/>
    <property type="match status" value="1"/>
</dbReference>
<protein>
    <submittedName>
        <fullName evidence="1">DUF1365 domain-containing protein</fullName>
    </submittedName>
</protein>
<evidence type="ECO:0000313" key="2">
    <source>
        <dbReference type="Proteomes" id="UP000306791"/>
    </source>
</evidence>
<reference evidence="1 2" key="1">
    <citation type="submission" date="2019-05" db="EMBL/GenBank/DDBJ databases">
        <title>Microbulbifer harenosus sp. nov., an alginate-degrading bacterium isolated from coastal sand.</title>
        <authorList>
            <person name="Huang H."/>
            <person name="Mo K."/>
            <person name="Bao S."/>
        </authorList>
    </citation>
    <scope>NUCLEOTIDE SEQUENCE [LARGE SCALE GENOMIC DNA]</scope>
    <source>
        <strain evidence="1 2">HB161719</strain>
    </source>
</reference>
<organism evidence="1 2">
    <name type="scientific">Microbulbifer harenosus</name>
    <dbReference type="NCBI Taxonomy" id="2576840"/>
    <lineage>
        <taxon>Bacteria</taxon>
        <taxon>Pseudomonadati</taxon>
        <taxon>Pseudomonadota</taxon>
        <taxon>Gammaproteobacteria</taxon>
        <taxon>Cellvibrionales</taxon>
        <taxon>Microbulbiferaceae</taxon>
        <taxon>Microbulbifer</taxon>
    </lineage>
</organism>
<gene>
    <name evidence="1" type="ORF">FDY93_09100</name>
</gene>
<dbReference type="EMBL" id="VANI01000009">
    <property type="protein sequence ID" value="TLM77736.1"/>
    <property type="molecule type" value="Genomic_DNA"/>
</dbReference>
<accession>A0ABY2UIH5</accession>
<proteinExistence type="predicted"/>
<sequence length="262" mass="30356">MRSGIYTGWIQHRRFAPRNHSFRYRGFMVYAFLDELPLILAQTALWSESRWAPAQYRREDFFGNPDVPLDQAVRDRVEEEGGCRPEGPIAFLANWRYFGYNMNPISIYYCFDRTGSAVEALLVDVHNTPWNERHGYVLALGERNRNRVQKTCFQKTLHVSPFMPLDQVYQWRSTTPGDRLTVSIRSIEAGNCVFDACMSLAREEITTSVLRNKLIQFPLFTVKVISAIYWQALKLFVKRVPLFSHPGNTLGASASRPRKKHS</sequence>
<keyword evidence="2" id="KW-1185">Reference proteome</keyword>
<name>A0ABY2UIH5_9GAMM</name>
<comment type="caution">
    <text evidence="1">The sequence shown here is derived from an EMBL/GenBank/DDBJ whole genome shotgun (WGS) entry which is preliminary data.</text>
</comment>
<dbReference type="Pfam" id="PF07103">
    <property type="entry name" value="DUF1365"/>
    <property type="match status" value="1"/>
</dbReference>